<feature type="compositionally biased region" description="Basic and acidic residues" evidence="1">
    <location>
        <begin position="1"/>
        <end position="23"/>
    </location>
</feature>
<protein>
    <submittedName>
        <fullName evidence="2">5876_t:CDS:1</fullName>
    </submittedName>
</protein>
<feature type="non-terminal residue" evidence="2">
    <location>
        <position position="1"/>
    </location>
</feature>
<organism evidence="2 3">
    <name type="scientific">Dentiscutata erythropus</name>
    <dbReference type="NCBI Taxonomy" id="1348616"/>
    <lineage>
        <taxon>Eukaryota</taxon>
        <taxon>Fungi</taxon>
        <taxon>Fungi incertae sedis</taxon>
        <taxon>Mucoromycota</taxon>
        <taxon>Glomeromycotina</taxon>
        <taxon>Glomeromycetes</taxon>
        <taxon>Diversisporales</taxon>
        <taxon>Gigasporaceae</taxon>
        <taxon>Dentiscutata</taxon>
    </lineage>
</organism>
<reference evidence="2" key="1">
    <citation type="submission" date="2021-06" db="EMBL/GenBank/DDBJ databases">
        <authorList>
            <person name="Kallberg Y."/>
            <person name="Tangrot J."/>
            <person name="Rosling A."/>
        </authorList>
    </citation>
    <scope>NUCLEOTIDE SEQUENCE</scope>
    <source>
        <strain evidence="2">MA453B</strain>
    </source>
</reference>
<sequence>MNVEDTNDHTRSVETYEERELRLANRRNQRKKKRAEETEEERKIRIEYERSQRQNKLNAETPEEREERLARDRNRKKKIDTKTIEEREVRLEHRRIQWSKKKAEANNEPIVESGQLSESDRNLLNTFRKIMAKTKSEFCLTCDERFPSIILYQGECYRCYRDKNTPKKFSTENNMNL</sequence>
<dbReference type="OrthoDB" id="10578922at2759"/>
<dbReference type="AlphaFoldDB" id="A0A9N9K036"/>
<proteinExistence type="predicted"/>
<feature type="region of interest" description="Disordered" evidence="1">
    <location>
        <begin position="1"/>
        <end position="82"/>
    </location>
</feature>
<comment type="caution">
    <text evidence="2">The sequence shown here is derived from an EMBL/GenBank/DDBJ whole genome shotgun (WGS) entry which is preliminary data.</text>
</comment>
<evidence type="ECO:0000313" key="3">
    <source>
        <dbReference type="Proteomes" id="UP000789405"/>
    </source>
</evidence>
<feature type="compositionally biased region" description="Basic residues" evidence="1">
    <location>
        <begin position="24"/>
        <end position="33"/>
    </location>
</feature>
<evidence type="ECO:0000313" key="2">
    <source>
        <dbReference type="EMBL" id="CAG8801722.1"/>
    </source>
</evidence>
<feature type="compositionally biased region" description="Basic and acidic residues" evidence="1">
    <location>
        <begin position="34"/>
        <end position="52"/>
    </location>
</feature>
<keyword evidence="3" id="KW-1185">Reference proteome</keyword>
<dbReference type="Proteomes" id="UP000789405">
    <property type="component" value="Unassembled WGS sequence"/>
</dbReference>
<accession>A0A9N9K036</accession>
<dbReference type="EMBL" id="CAJVPY010036190">
    <property type="protein sequence ID" value="CAG8801722.1"/>
    <property type="molecule type" value="Genomic_DNA"/>
</dbReference>
<evidence type="ECO:0000256" key="1">
    <source>
        <dbReference type="SAM" id="MobiDB-lite"/>
    </source>
</evidence>
<feature type="non-terminal residue" evidence="2">
    <location>
        <position position="177"/>
    </location>
</feature>
<name>A0A9N9K036_9GLOM</name>
<gene>
    <name evidence="2" type="ORF">DERYTH_LOCUS23517</name>
</gene>